<evidence type="ECO:0000313" key="3">
    <source>
        <dbReference type="EMBL" id="RNB46903.1"/>
    </source>
</evidence>
<feature type="region of interest" description="Disordered" evidence="1">
    <location>
        <begin position="1"/>
        <end position="25"/>
    </location>
</feature>
<dbReference type="EMBL" id="RHHB01000028">
    <property type="protein sequence ID" value="RNB46903.1"/>
    <property type="molecule type" value="Genomic_DNA"/>
</dbReference>
<keyword evidence="4" id="KW-1185">Reference proteome</keyword>
<gene>
    <name evidence="3" type="ORF">EDM22_12950</name>
</gene>
<keyword evidence="2" id="KW-0472">Membrane</keyword>
<proteinExistence type="predicted"/>
<reference evidence="3 4" key="1">
    <citation type="submission" date="2018-10" db="EMBL/GenBank/DDBJ databases">
        <title>Isolation, diversity and antibacterial activity of antinobacteria from the wheat rhizosphere soil.</title>
        <authorList>
            <person name="Sun T."/>
        </authorList>
    </citation>
    <scope>NUCLEOTIDE SEQUENCE [LARGE SCALE GENOMIC DNA]</scope>
    <source>
        <strain evidence="3 4">SJ-23</strain>
    </source>
</reference>
<evidence type="ECO:0000256" key="1">
    <source>
        <dbReference type="SAM" id="MobiDB-lite"/>
    </source>
</evidence>
<accession>A0A3M8A6P3</accession>
<dbReference type="Proteomes" id="UP000275048">
    <property type="component" value="Unassembled WGS sequence"/>
</dbReference>
<evidence type="ECO:0000256" key="2">
    <source>
        <dbReference type="SAM" id="Phobius"/>
    </source>
</evidence>
<feature type="region of interest" description="Disordered" evidence="1">
    <location>
        <begin position="70"/>
        <end position="125"/>
    </location>
</feature>
<protein>
    <submittedName>
        <fullName evidence="3">Uncharacterized protein</fullName>
    </submittedName>
</protein>
<feature type="compositionally biased region" description="Gly residues" evidence="1">
    <location>
        <begin position="80"/>
        <end position="103"/>
    </location>
</feature>
<sequence>PAAPAPADAGPAAAGTVTAPATAPAPARAPWYRRGWVLGVGAAVLALLAFTSGFVAGTATNLVNSFATQTAFGDHDGDGDGFGRPGPGAFPGQGQPGRPGGPGQLDDGDQDSDVPGQYDDDGTTN</sequence>
<feature type="non-terminal residue" evidence="3">
    <location>
        <position position="1"/>
    </location>
</feature>
<keyword evidence="2" id="KW-1133">Transmembrane helix</keyword>
<evidence type="ECO:0000313" key="4">
    <source>
        <dbReference type="Proteomes" id="UP000275048"/>
    </source>
</evidence>
<dbReference type="AlphaFoldDB" id="A0A3M8A6P3"/>
<organism evidence="3 4">
    <name type="scientific">Agromyces tardus</name>
    <dbReference type="NCBI Taxonomy" id="2583849"/>
    <lineage>
        <taxon>Bacteria</taxon>
        <taxon>Bacillati</taxon>
        <taxon>Actinomycetota</taxon>
        <taxon>Actinomycetes</taxon>
        <taxon>Micrococcales</taxon>
        <taxon>Microbacteriaceae</taxon>
        <taxon>Agromyces</taxon>
    </lineage>
</organism>
<comment type="caution">
    <text evidence="3">The sequence shown here is derived from an EMBL/GenBank/DDBJ whole genome shotgun (WGS) entry which is preliminary data.</text>
</comment>
<keyword evidence="2" id="KW-0812">Transmembrane</keyword>
<feature type="compositionally biased region" description="Acidic residues" evidence="1">
    <location>
        <begin position="106"/>
        <end position="125"/>
    </location>
</feature>
<name>A0A3M8A6P3_9MICO</name>
<feature type="transmembrane region" description="Helical" evidence="2">
    <location>
        <begin position="36"/>
        <end position="56"/>
    </location>
</feature>